<evidence type="ECO:0000256" key="3">
    <source>
        <dbReference type="ARBA" id="ARBA00022692"/>
    </source>
</evidence>
<reference evidence="9 10" key="1">
    <citation type="submission" date="2017-09" db="EMBL/GenBank/DDBJ databases">
        <authorList>
            <person name="Ehlers B."/>
            <person name="Leendertz F.H."/>
        </authorList>
    </citation>
    <scope>NUCLEOTIDE SEQUENCE [LARGE SCALE GENOMIC DNA]</scope>
    <source>
        <strain evidence="9 10">DSM 18289</strain>
    </source>
</reference>
<evidence type="ECO:0000256" key="2">
    <source>
        <dbReference type="ARBA" id="ARBA00022475"/>
    </source>
</evidence>
<protein>
    <recommendedName>
        <fullName evidence="6">TVP38/TMEM64 family membrane protein</fullName>
    </recommendedName>
</protein>
<keyword evidence="5 6" id="KW-0472">Membrane</keyword>
<sequence>MTNATRQNQSGFFETIRPYVKGLIMIMSLVAIGYGFKAAGIGDMLDEQWVDAQVKGQGMNGYLLFVGMTCVLAAVGFPRQAISFLGGYAFGFVGGTLLAVLATTCGCILAFLYARIMGRSIVQRNFGKRVARFERVLANSPFVTTLLIRFLPVGSNLMTNLIAGVTHVRAIPFVLGSAVGYVPQTAIFALMGSGVQVDQTSQIAVGVILFVISGVMGAYLYRRIQLGQDLQKTSQDPKQQREEDEIMRDII</sequence>
<keyword evidence="2 6" id="KW-1003">Cell membrane</keyword>
<dbReference type="Proteomes" id="UP000219439">
    <property type="component" value="Unassembled WGS sequence"/>
</dbReference>
<feature type="transmembrane region" description="Helical" evidence="6">
    <location>
        <begin position="170"/>
        <end position="191"/>
    </location>
</feature>
<feature type="compositionally biased region" description="Acidic residues" evidence="7">
    <location>
        <begin position="242"/>
        <end position="251"/>
    </location>
</feature>
<evidence type="ECO:0000313" key="10">
    <source>
        <dbReference type="Proteomes" id="UP000219439"/>
    </source>
</evidence>
<comment type="similarity">
    <text evidence="6">Belongs to the TVP38/TMEM64 family.</text>
</comment>
<dbReference type="RefSeq" id="WP_097152281.1">
    <property type="nucleotide sequence ID" value="NZ_OBEL01000001.1"/>
</dbReference>
<dbReference type="InterPro" id="IPR015414">
    <property type="entry name" value="TMEM64"/>
</dbReference>
<evidence type="ECO:0000256" key="1">
    <source>
        <dbReference type="ARBA" id="ARBA00004651"/>
    </source>
</evidence>
<dbReference type="OrthoDB" id="7348996at2"/>
<feature type="transmembrane region" description="Helical" evidence="6">
    <location>
        <begin position="20"/>
        <end position="39"/>
    </location>
</feature>
<evidence type="ECO:0000313" key="9">
    <source>
        <dbReference type="EMBL" id="SNZ07502.1"/>
    </source>
</evidence>
<gene>
    <name evidence="9" type="ORF">SAMN06265368_1029</name>
</gene>
<feature type="region of interest" description="Disordered" evidence="7">
    <location>
        <begin position="232"/>
        <end position="251"/>
    </location>
</feature>
<dbReference type="GO" id="GO:0005886">
    <property type="term" value="C:plasma membrane"/>
    <property type="evidence" value="ECO:0007669"/>
    <property type="project" value="UniProtKB-SubCell"/>
</dbReference>
<dbReference type="PANTHER" id="PTHR12677">
    <property type="entry name" value="GOLGI APPARATUS MEMBRANE PROTEIN TVP38-RELATED"/>
    <property type="match status" value="1"/>
</dbReference>
<accession>A0A285NDD7</accession>
<dbReference type="AlphaFoldDB" id="A0A285NDD7"/>
<name>A0A285NDD7_9HYPH</name>
<evidence type="ECO:0000256" key="4">
    <source>
        <dbReference type="ARBA" id="ARBA00022989"/>
    </source>
</evidence>
<dbReference type="Pfam" id="PF09335">
    <property type="entry name" value="VTT_dom"/>
    <property type="match status" value="1"/>
</dbReference>
<keyword evidence="4 6" id="KW-1133">Transmembrane helix</keyword>
<dbReference type="PANTHER" id="PTHR12677:SF59">
    <property type="entry name" value="GOLGI APPARATUS MEMBRANE PROTEIN TVP38-RELATED"/>
    <property type="match status" value="1"/>
</dbReference>
<keyword evidence="3 6" id="KW-0812">Transmembrane</keyword>
<organism evidence="9 10">
    <name type="scientific">Cohaesibacter gelatinilyticus</name>
    <dbReference type="NCBI Taxonomy" id="372072"/>
    <lineage>
        <taxon>Bacteria</taxon>
        <taxon>Pseudomonadati</taxon>
        <taxon>Pseudomonadota</taxon>
        <taxon>Alphaproteobacteria</taxon>
        <taxon>Hyphomicrobiales</taxon>
        <taxon>Cohaesibacteraceae</taxon>
    </lineage>
</organism>
<feature type="domain" description="VTT" evidence="8">
    <location>
        <begin position="77"/>
        <end position="193"/>
    </location>
</feature>
<feature type="transmembrane region" description="Helical" evidence="6">
    <location>
        <begin position="59"/>
        <end position="77"/>
    </location>
</feature>
<feature type="transmembrane region" description="Helical" evidence="6">
    <location>
        <begin position="89"/>
        <end position="116"/>
    </location>
</feature>
<feature type="transmembrane region" description="Helical" evidence="6">
    <location>
        <begin position="203"/>
        <end position="221"/>
    </location>
</feature>
<dbReference type="EMBL" id="OBEL01000001">
    <property type="protein sequence ID" value="SNZ07502.1"/>
    <property type="molecule type" value="Genomic_DNA"/>
</dbReference>
<evidence type="ECO:0000259" key="8">
    <source>
        <dbReference type="Pfam" id="PF09335"/>
    </source>
</evidence>
<evidence type="ECO:0000256" key="7">
    <source>
        <dbReference type="SAM" id="MobiDB-lite"/>
    </source>
</evidence>
<proteinExistence type="inferred from homology"/>
<dbReference type="InterPro" id="IPR032816">
    <property type="entry name" value="VTT_dom"/>
</dbReference>
<evidence type="ECO:0000256" key="5">
    <source>
        <dbReference type="ARBA" id="ARBA00023136"/>
    </source>
</evidence>
<keyword evidence="10" id="KW-1185">Reference proteome</keyword>
<comment type="subcellular location">
    <subcellularLocation>
        <location evidence="1 6">Cell membrane</location>
        <topology evidence="1 6">Multi-pass membrane protein</topology>
    </subcellularLocation>
</comment>
<evidence type="ECO:0000256" key="6">
    <source>
        <dbReference type="RuleBase" id="RU366058"/>
    </source>
</evidence>